<dbReference type="SUPFAM" id="SSF52540">
    <property type="entry name" value="P-loop containing nucleoside triphosphate hydrolases"/>
    <property type="match status" value="2"/>
</dbReference>
<dbReference type="PROSITE" id="PS51194">
    <property type="entry name" value="HELICASE_CTER"/>
    <property type="match status" value="1"/>
</dbReference>
<dbReference type="InterPro" id="IPR029063">
    <property type="entry name" value="SAM-dependent_MTases_sf"/>
</dbReference>
<dbReference type="SMART" id="SM00487">
    <property type="entry name" value="DEXDc"/>
    <property type="match status" value="1"/>
</dbReference>
<dbReference type="Gene3D" id="3.40.50.300">
    <property type="entry name" value="P-loop containing nucleotide triphosphate hydrolases"/>
    <property type="match status" value="1"/>
</dbReference>
<dbReference type="GO" id="GO:0032259">
    <property type="term" value="P:methylation"/>
    <property type="evidence" value="ECO:0007669"/>
    <property type="project" value="UniProtKB-KW"/>
</dbReference>
<comment type="caution">
    <text evidence="7">The sequence shown here is derived from an EMBL/GenBank/DDBJ whole genome shotgun (WGS) entry which is preliminary data.</text>
</comment>
<keyword evidence="3" id="KW-0347">Helicase</keyword>
<organism evidence="7 8">
    <name type="scientific">Vibrio alginolyticus</name>
    <dbReference type="NCBI Taxonomy" id="663"/>
    <lineage>
        <taxon>Bacteria</taxon>
        <taxon>Pseudomonadati</taxon>
        <taxon>Pseudomonadota</taxon>
        <taxon>Gammaproteobacteria</taxon>
        <taxon>Vibrionales</taxon>
        <taxon>Vibrionaceae</taxon>
        <taxon>Vibrio</taxon>
    </lineage>
</organism>
<dbReference type="Gene3D" id="3.40.50.10810">
    <property type="entry name" value="Tandem AAA-ATPase domain"/>
    <property type="match status" value="2"/>
</dbReference>
<evidence type="ECO:0000313" key="7">
    <source>
        <dbReference type="EMBL" id="NMR75573.1"/>
    </source>
</evidence>
<evidence type="ECO:0000256" key="2">
    <source>
        <dbReference type="ARBA" id="ARBA00022679"/>
    </source>
</evidence>
<dbReference type="Pfam" id="PF00176">
    <property type="entry name" value="SNF2-rel_dom"/>
    <property type="match status" value="1"/>
</dbReference>
<evidence type="ECO:0000256" key="1">
    <source>
        <dbReference type="ARBA" id="ARBA00022603"/>
    </source>
</evidence>
<dbReference type="InterPro" id="IPR052933">
    <property type="entry name" value="DNA_Protect_Modify"/>
</dbReference>
<dbReference type="GO" id="GO:0009007">
    <property type="term" value="F:site-specific DNA-methyltransferase (adenine-specific) activity"/>
    <property type="evidence" value="ECO:0007669"/>
    <property type="project" value="UniProtKB-EC"/>
</dbReference>
<dbReference type="GO" id="GO:0005524">
    <property type="term" value="F:ATP binding"/>
    <property type="evidence" value="ECO:0007669"/>
    <property type="project" value="InterPro"/>
</dbReference>
<dbReference type="InterPro" id="IPR001650">
    <property type="entry name" value="Helicase_C-like"/>
</dbReference>
<evidence type="ECO:0000259" key="5">
    <source>
        <dbReference type="PROSITE" id="PS51192"/>
    </source>
</evidence>
<dbReference type="Pfam" id="PF07669">
    <property type="entry name" value="Eco57I"/>
    <property type="match status" value="1"/>
</dbReference>
<evidence type="ECO:0000259" key="6">
    <source>
        <dbReference type="PROSITE" id="PS51194"/>
    </source>
</evidence>
<sequence>MNTDLTRSIEQATTIDELVSQFEALLAVDISDTPKGHQRLKANQLAKDILAKYNGDYSNVSPEDKAALRDYTGFGGIGGSTNEYYTPKWLASATWDAVRSYGFTGGSVLEPSSGVGVFSETKPKGTLTTSVEMDQTSAAINQILHPEDHVIQSAFEAVASNPDIGDFDLVIGNPPYGVRDASAMKDKAYKDIKYADQYFVSRSIDKAKAGGLIALVLPTRICDAKNLEKWRTQLALKAEFLGAHRLPTGTFADTGVVTDLVIWRKHSDQAKALIDSADRDTLIESNVLWNTWLKGKWFEREGKKFINGEQTVEGVGKFARKVVKRGNRSNEDIKQSLMRRFNSRIDWMLLDESVSEPVSAKYSEGDTMFRNGQQYEMIDGEWEVSESNAKTGVISKATYGVDNTDEIGSITYSTESMLKLSASQALQIFEDYGYLCHDDFKALMREIAKLPKASQEHAYKGILLGMKVQTLATLVAGGRTTSNSDLANMAMGAEDFQTEQYRVKLSGEVLELNALMGGSKVSKKALSNLSEKYVSAWNYYHSSIDSKGKLSDLLKGDLKRELTVQYSSSRIGDVFHLCDRELGITTLTLHDVRTYYTASGIDTMSDEQLLDYLANMDEVAVNPDGTVTAFHKATTGLVGKRMDQLTTQLVSATSDTVKANIMRQIQAIESKRNKISIADVKMKLTDKWIPKNIMLEFLHDRGYTEFILGDFTEDKDGFEDFVQSESGQYLTGYRWRDGEWIDGLTRNGVKGKAANSDERFERQIESYINYGAVRGGSKNEDKSLIREQMRRLDDEFSTWIASSDHSEYLEQVYNNTFNGWIKPEFDDTPLSLDGVSGAIEFLPYQNSTIRRHSADGNGIIAFGTGLGKTLTGLGLVQYNLETKRANRVAIVVPKSVLENWFYEADLFFGESNLSDKVFIGLEVHKDDDGKIIREPVLDETGEPKLDKKGDPILRAKLTVDTNGKRVAEQLHQLTQSTARIVVMTKDVYNRIPLKPDTITANVLEMRDAGLIAGSSKLVKEAESHTEKAKNARFEAKYSDDGTAKNEELPYFEDLLFDSVMVDEAHDFRNSYKGGSYRNNLAFLPSQAQADRAIDMQLKNNVIKARNDGRGVYFLTATPTVNSPVDMFNMLSHIIPADTFAKMGIFDSDDFIRMFGKTGEALVTKISGEVEQREALLGFQNLDALRNIVNRYMTIEDAKSVGANVHIPDLISQQSFVQMNSEQEALYEELRQRADAISNPDKDENQEIVEQYPNDTVFGLIRKMDKVSTDLDLYYERVTYRFAKDNKKEVEAAVAKLPNTVTVTFEDVAPDGTVKLSKIQVKVDKSVKVEGDHCVVQLHQQLDDKFTSICDKAKLKFTHPVSPKYAKFLENAREIYLAGGKQLVFTEEKTQHKKLARIIADFVGCKLSEIGILNSDTVAGKKGSKATEDDEEAGLEAIANAYNTSKYKFMILNKKGEVGINLHHGTTDIHHLTLPWTPMSITQRNGRGARVGSKQNSVNVHYYTSKGSFDDFRLATIQRKATWIETMFKGNDKYIANADADAADETAIMLAANPEEAKARIEAAKREAERKRKLEERRLASINVSKYIKATQMLALDVAEVESELAELRDKLEPLRNEVEEDRLRAEGEKRGSWQHQNYQRTKGRLFALESKIKTFEAAIKNRDKASDTIKKLKPAMELAINDGVLKDYPDFLTHPELYIVRNGVIVRNGYTYKAEVKSRSWSAEYDSKATIMITNFDRKSGTVDGFITEMDGEPASRNYVDLPVERIIEIAPVNQDRAALEAKALQGVPLSEVAHTFDRETFFELVAEKKMKAYGNSRRCLVRNADGSFSTPWGLDVEPDQTLIYPDASDKAIVKALLDQVTKQLEDKGRVMLEHDILSFFIGSDWDKQAMENGNQVTEQEVVELVTLEIKAFEEKYPELYQEALLKAETTYKTSITFLKDLDNHLSNLKWTGYTNAHEARRISAREFTRYTDILTERSSEYRTELEDKLFADFTKLVANDPDRAKRLSQIAYWMTQYKPTTDTHLLKKVDAIYGENSQETILKVCADLHAIGEREFLSGDGLIFSDDWSLNRMKGAYGSLFTYRSTQREEFIEKYLNADKLEKAEVQVTETQKVKIDNISAINVESIEKFSELMSGIGIDVKMVTSPISWKPKRGRNRKEIVVEPYERIGLMDNNGLKGSLKVMFAGDKEAKAEYGADFASNASSEFNGGWWFISAKADLELLAKSLLTIHNTLAEAA</sequence>
<dbReference type="GO" id="GO:0003676">
    <property type="term" value="F:nucleic acid binding"/>
    <property type="evidence" value="ECO:0007669"/>
    <property type="project" value="InterPro"/>
</dbReference>
<feature type="coiled-coil region" evidence="4">
    <location>
        <begin position="1557"/>
        <end position="1624"/>
    </location>
</feature>
<keyword evidence="1 7" id="KW-0489">Methyltransferase</keyword>
<gene>
    <name evidence="7" type="ORF">HKB35_18315</name>
</gene>
<dbReference type="Proteomes" id="UP000565155">
    <property type="component" value="Unassembled WGS sequence"/>
</dbReference>
<reference evidence="7 8" key="1">
    <citation type="submission" date="2020-04" db="EMBL/GenBank/DDBJ databases">
        <title>Whole-genome sequencing of Vibrio spp. from China reveals different genetic environments of blaCTX-M-14 among diverse lineages.</title>
        <authorList>
            <person name="Zheng Z."/>
            <person name="Ye L."/>
            <person name="Chen S."/>
        </authorList>
    </citation>
    <scope>NUCLEOTIDE SEQUENCE [LARGE SCALE GENOMIC DNA]</scope>
    <source>
        <strain evidence="7 8">Vb1636</strain>
    </source>
</reference>
<keyword evidence="3" id="KW-0547">Nucleotide-binding</keyword>
<evidence type="ECO:0000256" key="3">
    <source>
        <dbReference type="ARBA" id="ARBA00022806"/>
    </source>
</evidence>
<evidence type="ECO:0000256" key="4">
    <source>
        <dbReference type="SAM" id="Coils"/>
    </source>
</evidence>
<dbReference type="InterPro" id="IPR014001">
    <property type="entry name" value="Helicase_ATP-bd"/>
</dbReference>
<feature type="domain" description="Helicase ATP-binding" evidence="5">
    <location>
        <begin position="849"/>
        <end position="1136"/>
    </location>
</feature>
<dbReference type="PANTHER" id="PTHR41313:SF1">
    <property type="entry name" value="DNA METHYLASE ADENINE-SPECIFIC DOMAIN-CONTAINING PROTEIN"/>
    <property type="match status" value="1"/>
</dbReference>
<feature type="domain" description="Helicase C-terminal" evidence="6">
    <location>
        <begin position="1370"/>
        <end position="1542"/>
    </location>
</feature>
<dbReference type="InterPro" id="IPR038718">
    <property type="entry name" value="SNF2-like_sf"/>
</dbReference>
<dbReference type="PROSITE" id="PS51192">
    <property type="entry name" value="HELICASE_ATP_BIND_1"/>
    <property type="match status" value="1"/>
</dbReference>
<dbReference type="InterPro" id="IPR000330">
    <property type="entry name" value="SNF2_N"/>
</dbReference>
<dbReference type="PROSITE" id="PS00092">
    <property type="entry name" value="N6_MTASE"/>
    <property type="match status" value="1"/>
</dbReference>
<keyword evidence="3" id="KW-0067">ATP-binding</keyword>
<dbReference type="InterPro" id="IPR027417">
    <property type="entry name" value="P-loop_NTPase"/>
</dbReference>
<dbReference type="PRINTS" id="PR00507">
    <property type="entry name" value="N12N6MTFRASE"/>
</dbReference>
<evidence type="ECO:0000313" key="8">
    <source>
        <dbReference type="Proteomes" id="UP000565155"/>
    </source>
</evidence>
<keyword evidence="2" id="KW-0808">Transferase</keyword>
<protein>
    <submittedName>
        <fullName evidence="7">N-6 DNA methylase</fullName>
    </submittedName>
</protein>
<dbReference type="GO" id="GO:0006304">
    <property type="term" value="P:DNA modification"/>
    <property type="evidence" value="ECO:0007669"/>
    <property type="project" value="InterPro"/>
</dbReference>
<proteinExistence type="predicted"/>
<keyword evidence="3" id="KW-0378">Hydrolase</keyword>
<dbReference type="EMBL" id="JABCMA010000025">
    <property type="protein sequence ID" value="NMR75573.1"/>
    <property type="molecule type" value="Genomic_DNA"/>
</dbReference>
<keyword evidence="4" id="KW-0175">Coiled coil</keyword>
<dbReference type="InterPro" id="IPR002052">
    <property type="entry name" value="DNA_methylase_N6_adenine_CS"/>
</dbReference>
<dbReference type="InterPro" id="IPR011639">
    <property type="entry name" value="MethylTrfase_TaqI-like_dom"/>
</dbReference>
<dbReference type="Gene3D" id="3.40.50.150">
    <property type="entry name" value="Vaccinia Virus protein VP39"/>
    <property type="match status" value="1"/>
</dbReference>
<accession>A0A7Y0MY51</accession>
<dbReference type="RefSeq" id="WP_169628936.1">
    <property type="nucleotide sequence ID" value="NZ_JABCMA010000025.1"/>
</dbReference>
<dbReference type="SUPFAM" id="SSF53335">
    <property type="entry name" value="S-adenosyl-L-methionine-dependent methyltransferases"/>
    <property type="match status" value="1"/>
</dbReference>
<dbReference type="PANTHER" id="PTHR41313">
    <property type="entry name" value="ADENINE-SPECIFIC METHYLTRANSFERASE"/>
    <property type="match status" value="1"/>
</dbReference>
<name>A0A7Y0MY51_VIBAL</name>